<proteinExistence type="predicted"/>
<dbReference type="RefSeq" id="WP_156690736.1">
    <property type="nucleotide sequence ID" value="NZ_CP034279.1"/>
</dbReference>
<gene>
    <name evidence="2" type="ORF">EIZ62_00520</name>
</gene>
<dbReference type="OrthoDB" id="218750at2"/>
<feature type="compositionally biased region" description="Basic and acidic residues" evidence="1">
    <location>
        <begin position="1034"/>
        <end position="1045"/>
    </location>
</feature>
<dbReference type="EMBL" id="CP034279">
    <property type="protein sequence ID" value="QGV76913.1"/>
    <property type="molecule type" value="Genomic_DNA"/>
</dbReference>
<name>A0A6I6EYY3_9ACTN</name>
<feature type="region of interest" description="Disordered" evidence="1">
    <location>
        <begin position="1213"/>
        <end position="1255"/>
    </location>
</feature>
<keyword evidence="3" id="KW-1185">Reference proteome</keyword>
<feature type="region of interest" description="Disordered" evidence="1">
    <location>
        <begin position="772"/>
        <end position="792"/>
    </location>
</feature>
<evidence type="ECO:0000313" key="3">
    <source>
        <dbReference type="Proteomes" id="UP000422572"/>
    </source>
</evidence>
<reference evidence="2 3" key="1">
    <citation type="submission" date="2018-12" db="EMBL/GenBank/DDBJ databases">
        <title>Complete genome sequence of Streptomyces ficellus NRRL8067, the producer of ficellomycin, feldamycin and nojirimycin.</title>
        <authorList>
            <person name="Zhang H."/>
            <person name="Yue R."/>
            <person name="Liu Y."/>
            <person name="Li M."/>
            <person name="Mu H."/>
            <person name="Zhang J."/>
        </authorList>
    </citation>
    <scope>NUCLEOTIDE SEQUENCE [LARGE SCALE GENOMIC DNA]</scope>
    <source>
        <strain evidence="2 3">NRRL 8067</strain>
    </source>
</reference>
<evidence type="ECO:0000256" key="1">
    <source>
        <dbReference type="SAM" id="MobiDB-lite"/>
    </source>
</evidence>
<evidence type="ECO:0008006" key="4">
    <source>
        <dbReference type="Google" id="ProtNLM"/>
    </source>
</evidence>
<evidence type="ECO:0000313" key="2">
    <source>
        <dbReference type="EMBL" id="QGV76913.1"/>
    </source>
</evidence>
<protein>
    <recommendedName>
        <fullName evidence="4">DNA-binding protein</fullName>
    </recommendedName>
</protein>
<feature type="region of interest" description="Disordered" evidence="1">
    <location>
        <begin position="1026"/>
        <end position="1047"/>
    </location>
</feature>
<dbReference type="KEGG" id="sfic:EIZ62_00520"/>
<dbReference type="Proteomes" id="UP000422572">
    <property type="component" value="Chromosome"/>
</dbReference>
<sequence length="1558" mass="165207">MIVALPGTPLSSSLYVDWVLAHDPGAEPAARRLLDTARGELPVAWEKPGRFLDGLAVRVRQLPPAHLPWFWDTVGHWLTAALRSPRHAARAYGEARKAERTHALPVDADYHRANTLLFARAGALPAKELTEHQRWLAGTFPPKEAHEDYVRLLTAWAVSPGELPADLARRVKASARAAGLGTDEDARVLGQVLAQARGKALPDSLLDAAAAVLEEHPPGDEVNAALLDLFPLAKGDAAPWLRLLLRSGASEALAAGRIVPEGGHAAWLGRFAGDYAYRPLHGGITRQPKPPELFDFVTLLAPRLRAADVPVCLHRTKWRYTSLDADLLDACLAEGIPVEDPGAGVGLEFWGGHSRRDLKALASDPVFGPRLEGTVHEELLRGRMSGSRTPGTAITRLPENSGIATEVHRRINGLLDALRGGGLGAADEAVDELATLLDRPTATALDGIEEALAELDLVGPLARSLRAGLPDELGWPALDRVLADFAAGYRRPGDEVAGVTCTWPVLTVFSSSRAVAVDHAGTRASATFSVPDDATTHCVHYAGGQFLVSWKTSGGGYNGHAFWTDRPEDVFVPDNAQGIVRYGGSINGGLGYQFESADGGGRHDGERILRPGGREGIADLELQMSDGVRMWSSEIYHRGWALLDPATGARTEDTALPAFHTAGEHPPGTALFARASTLAPLPPGAPASPLGQDGDLAGCRVLYRTAHRGGAPTDFVVEGVDGRTATYRVSRPGQEPWGIVRLPEGGEDGVLAEETAIRCHASEDGSLLWEVDGFPGPDTPGHRSSGRSHSDSPFPPPAFWHFLTPRHPASSAALRALTDEAAAALLADPAVTPAGVTDPRVAAAAQRAARLAADVLRRREELSRRVAIMRSGPAVRLPAQVPDTELVPALWGLLPEFRAHGDHRAPQPYPATLTSVAADGAFLGGALDEETRRLAPSSAPYDWSVLLGHIDAAAWRAAVTPAGDPGRTALTALLETWAAQPFAVRGSTWRTGRAPAASFGDPGLRAAVSGPANWAKTVRYVQPADAPAPAGTITREEVTNPDRASEPQTVTVTIGRDDASRLVRLLELLDEHGPLTVTPDAVLAFSRRTGARRALATLVLAGLPRPMGYDERKKLLRSAPYKADKDVTDVYNGLPYTIGPSGCAEVLAAGVPDDPADLWADGGQVRAAERMAEAWNRLVGQRPYADEDLAAALDADLGLGVAWAQRLSAPADAAPSADADAEDTGTAPRSDGSGPRFVLTGGSTGGLDLHRIEHDGSSGGVVRPWDLPHTGPATVLAWLLTERPVGDPAQAHARRLRAEVLRTLDAPGMLLPMGRRYDLAGTAPDDPAFTPYEGTVLPNTSSEYGRNNPSTAYDDGCLVVAVPGGDTFLRPSGAASRRSDAPLQDEARRIEAVHAEDGGLARLVERAATTPVPAGAYEADPRHSVPELVADVSGALSVGPEAAALYLQLLTLARPTDRNVRRWNGWTAARHKKAQAELEGSGAIETGKRARAGRTAFIPGPWTELKAPHIPLETAKLDLYLATAGSGNSVTGPFTHLLPPRPLHELFALARAEAEARE</sequence>
<accession>A0A6I6EYY3</accession>
<organism evidence="2 3">
    <name type="scientific">Streptomyces ficellus</name>
    <dbReference type="NCBI Taxonomy" id="1977088"/>
    <lineage>
        <taxon>Bacteria</taxon>
        <taxon>Bacillati</taxon>
        <taxon>Actinomycetota</taxon>
        <taxon>Actinomycetes</taxon>
        <taxon>Kitasatosporales</taxon>
        <taxon>Streptomycetaceae</taxon>
        <taxon>Streptomyces</taxon>
    </lineage>
</organism>